<dbReference type="Proteomes" id="UP000649289">
    <property type="component" value="Unassembled WGS sequence"/>
</dbReference>
<keyword evidence="3" id="KW-1185">Reference proteome</keyword>
<accession>A0ABR8MJM5</accession>
<gene>
    <name evidence="2" type="ORF">IEZ25_14210</name>
</gene>
<name>A0ABR8MJM5_9ACTN</name>
<comment type="caution">
    <text evidence="2">The sequence shown here is derived from an EMBL/GenBank/DDBJ whole genome shotgun (WGS) entry which is preliminary data.</text>
</comment>
<sequence>MTLDTQLRTQLTSAVDDTTVPPGLARTALAGGRARRRRRDLGGLALGVAAVVGGVLALPHVAPGTADTQVADSGRGSQAGLEWARSLPEGQAAALPFFGRGGLWSSGEVFAVPEEVNRSMAPQEVAGGWLVFLGAGESDIAVAVLSRDGTLRRLPSETWDHGMGDARVVVSPDGHRAALGRWVVDLDTMTTTEVPHQPRADGTDGYYTNLRMAGFTDEGLIYEGAPFDRGVGTPYLLGDDGSTVEIDPPDGYRDTHVPADALLVYDDTTDPTGTCVTGYVIEDAAWSPIGHGCADSTIQRTLSVSPDGHHLLTSDLPRVWDVRDGEWDEVDVPRDLVASWGEAWMYRAAWESDDSFVLPVADPWGGDGQVRGYDQTVQVVRCTVSTGVCERAGAEQDVRVTQTWSGSTMARFAAQ</sequence>
<evidence type="ECO:0008006" key="4">
    <source>
        <dbReference type="Google" id="ProtNLM"/>
    </source>
</evidence>
<evidence type="ECO:0000313" key="3">
    <source>
        <dbReference type="Proteomes" id="UP000649289"/>
    </source>
</evidence>
<keyword evidence="1" id="KW-0812">Transmembrane</keyword>
<dbReference type="EMBL" id="JACXYY010000005">
    <property type="protein sequence ID" value="MBD3915775.1"/>
    <property type="molecule type" value="Genomic_DNA"/>
</dbReference>
<evidence type="ECO:0000313" key="2">
    <source>
        <dbReference type="EMBL" id="MBD3915775.1"/>
    </source>
</evidence>
<keyword evidence="1" id="KW-0472">Membrane</keyword>
<evidence type="ECO:0000256" key="1">
    <source>
        <dbReference type="SAM" id="Phobius"/>
    </source>
</evidence>
<feature type="transmembrane region" description="Helical" evidence="1">
    <location>
        <begin position="41"/>
        <end position="62"/>
    </location>
</feature>
<dbReference type="RefSeq" id="WP_191200080.1">
    <property type="nucleotide sequence ID" value="NZ_BAAAPA010000007.1"/>
</dbReference>
<protein>
    <recommendedName>
        <fullName evidence="4">WD40 repeat domain-containing protein</fullName>
    </recommendedName>
</protein>
<reference evidence="2 3" key="1">
    <citation type="submission" date="2020-09" db="EMBL/GenBank/DDBJ databases">
        <title>novel species in genus Nocardioides.</title>
        <authorList>
            <person name="Zhang G."/>
        </authorList>
    </citation>
    <scope>NUCLEOTIDE SEQUENCE [LARGE SCALE GENOMIC DNA]</scope>
    <source>
        <strain evidence="2 3">19197</strain>
    </source>
</reference>
<organism evidence="2 3">
    <name type="scientific">Nocardioides hwasunensis</name>
    <dbReference type="NCBI Taxonomy" id="397258"/>
    <lineage>
        <taxon>Bacteria</taxon>
        <taxon>Bacillati</taxon>
        <taxon>Actinomycetota</taxon>
        <taxon>Actinomycetes</taxon>
        <taxon>Propionibacteriales</taxon>
        <taxon>Nocardioidaceae</taxon>
        <taxon>Nocardioides</taxon>
    </lineage>
</organism>
<proteinExistence type="predicted"/>
<keyword evidence="1" id="KW-1133">Transmembrane helix</keyword>